<keyword evidence="2" id="KW-1185">Reference proteome</keyword>
<sequence>MPDVPDSADDFYVDHPIRFYVRTGGRARPTHRLTPATLLIGLTSPSAAPASVGRQEREVLSQCLGVIAMAEMAVHLGQPVSVLAVIVSDMIDAGLIGIRPDSDAAAGPSRETLQKVLHALNHL</sequence>
<proteinExistence type="predicted"/>
<accession>A0ABQ5SR06</accession>
<gene>
    <name evidence="1" type="ORF">GCM10017579_06010</name>
</gene>
<protein>
    <recommendedName>
        <fullName evidence="3">DUF742 domain-containing protein</fullName>
    </recommendedName>
</protein>
<evidence type="ECO:0008006" key="3">
    <source>
        <dbReference type="Google" id="ProtNLM"/>
    </source>
</evidence>
<organism evidence="1 2">
    <name type="scientific">Nocardioides luteus</name>
    <dbReference type="NCBI Taxonomy" id="1844"/>
    <lineage>
        <taxon>Bacteria</taxon>
        <taxon>Bacillati</taxon>
        <taxon>Actinomycetota</taxon>
        <taxon>Actinomycetes</taxon>
        <taxon>Propionibacteriales</taxon>
        <taxon>Nocardioidaceae</taxon>
        <taxon>Nocardioides</taxon>
    </lineage>
</organism>
<dbReference type="PANTHER" id="PTHR36221:SF1">
    <property type="entry name" value="DUF742 DOMAIN-CONTAINING PROTEIN"/>
    <property type="match status" value="1"/>
</dbReference>
<name>A0ABQ5SR06_9ACTN</name>
<dbReference type="EMBL" id="BSEL01000002">
    <property type="protein sequence ID" value="GLJ66565.1"/>
    <property type="molecule type" value="Genomic_DNA"/>
</dbReference>
<reference evidence="1" key="1">
    <citation type="journal article" date="2014" name="Int. J. Syst. Evol. Microbiol.">
        <title>Complete genome of a new Firmicutes species belonging to the dominant human colonic microbiota ('Ruminococcus bicirculans') reveals two chromosomes and a selective capacity to utilize plant glucans.</title>
        <authorList>
            <consortium name="NISC Comparative Sequencing Program"/>
            <person name="Wegmann U."/>
            <person name="Louis P."/>
            <person name="Goesmann A."/>
            <person name="Henrissat B."/>
            <person name="Duncan S.H."/>
            <person name="Flint H.J."/>
        </authorList>
    </citation>
    <scope>NUCLEOTIDE SEQUENCE</scope>
    <source>
        <strain evidence="1">VKM Ac-1246</strain>
    </source>
</reference>
<dbReference type="Proteomes" id="UP001142292">
    <property type="component" value="Unassembled WGS sequence"/>
</dbReference>
<comment type="caution">
    <text evidence="1">The sequence shown here is derived from an EMBL/GenBank/DDBJ whole genome shotgun (WGS) entry which is preliminary data.</text>
</comment>
<evidence type="ECO:0000313" key="2">
    <source>
        <dbReference type="Proteomes" id="UP001142292"/>
    </source>
</evidence>
<dbReference type="Pfam" id="PF05331">
    <property type="entry name" value="DUF742"/>
    <property type="match status" value="1"/>
</dbReference>
<evidence type="ECO:0000313" key="1">
    <source>
        <dbReference type="EMBL" id="GLJ66565.1"/>
    </source>
</evidence>
<reference evidence="1" key="2">
    <citation type="submission" date="2023-01" db="EMBL/GenBank/DDBJ databases">
        <authorList>
            <person name="Sun Q."/>
            <person name="Evtushenko L."/>
        </authorList>
    </citation>
    <scope>NUCLEOTIDE SEQUENCE</scope>
    <source>
        <strain evidence="1">VKM Ac-1246</strain>
    </source>
</reference>
<dbReference type="PANTHER" id="PTHR36221">
    <property type="entry name" value="DUF742 DOMAIN-CONTAINING PROTEIN"/>
    <property type="match status" value="1"/>
</dbReference>
<dbReference type="InterPro" id="IPR007995">
    <property type="entry name" value="DUF742"/>
</dbReference>